<dbReference type="PROSITE" id="PS50937">
    <property type="entry name" value="HTH_MERR_2"/>
    <property type="match status" value="1"/>
</dbReference>
<dbReference type="GO" id="GO:0003700">
    <property type="term" value="F:DNA-binding transcription factor activity"/>
    <property type="evidence" value="ECO:0007669"/>
    <property type="project" value="InterPro"/>
</dbReference>
<keyword evidence="1" id="KW-0238">DNA-binding</keyword>
<proteinExistence type="predicted"/>
<reference evidence="4 5" key="1">
    <citation type="submission" date="2019-02" db="EMBL/GenBank/DDBJ databases">
        <title>Arcanobacterium bovis sp. nov., isolated from the milk of a cow with mastitis.</title>
        <authorList>
            <person name="Sammra O."/>
            <person name="Foster G."/>
            <person name="Hassan A."/>
            <person name="Alssahen M."/>
            <person name="Laemmler C."/>
            <person name="Borowiak M."/>
            <person name="Malorny B."/>
            <person name="Abdulmawjood A."/>
        </authorList>
    </citation>
    <scope>NUCLEOTIDE SEQUENCE [LARGE SCALE GENOMIC DNA]</scope>
    <source>
        <strain evidence="4 5">C605018/01/1</strain>
    </source>
</reference>
<dbReference type="GO" id="GO:0003677">
    <property type="term" value="F:DNA binding"/>
    <property type="evidence" value="ECO:0007669"/>
    <property type="project" value="UniProtKB-KW"/>
</dbReference>
<feature type="coiled-coil region" evidence="2">
    <location>
        <begin position="76"/>
        <end position="117"/>
    </location>
</feature>
<dbReference type="AlphaFoldDB" id="A0A4Q9UZG9"/>
<dbReference type="Gene3D" id="1.10.1660.10">
    <property type="match status" value="1"/>
</dbReference>
<accession>A0A4Q9UZG9</accession>
<name>A0A4Q9UZG9_9ACTO</name>
<protein>
    <submittedName>
        <fullName evidence="4">MerR family transcriptional regulator</fullName>
    </submittedName>
</protein>
<dbReference type="InterPro" id="IPR000551">
    <property type="entry name" value="MerR-type_HTH_dom"/>
</dbReference>
<dbReference type="NCBIfam" id="NF047375">
    <property type="entry name" value="HeatShock_HspR"/>
    <property type="match status" value="1"/>
</dbReference>
<keyword evidence="2" id="KW-0175">Coiled coil</keyword>
<dbReference type="SMART" id="SM00422">
    <property type="entry name" value="HTH_MERR"/>
    <property type="match status" value="1"/>
</dbReference>
<feature type="domain" description="HTH merR-type" evidence="3">
    <location>
        <begin position="10"/>
        <end position="79"/>
    </location>
</feature>
<evidence type="ECO:0000313" key="5">
    <source>
        <dbReference type="Proteomes" id="UP000293036"/>
    </source>
</evidence>
<evidence type="ECO:0000256" key="2">
    <source>
        <dbReference type="SAM" id="Coils"/>
    </source>
</evidence>
<dbReference type="InterPro" id="IPR009061">
    <property type="entry name" value="DNA-bd_dom_put_sf"/>
</dbReference>
<dbReference type="SUPFAM" id="SSF46955">
    <property type="entry name" value="Putative DNA-binding domain"/>
    <property type="match status" value="1"/>
</dbReference>
<gene>
    <name evidence="4" type="ORF">EZJ44_05490</name>
</gene>
<organism evidence="4 5">
    <name type="scientific">Arcanobacterium bovis</name>
    <dbReference type="NCBI Taxonomy" id="2529275"/>
    <lineage>
        <taxon>Bacteria</taxon>
        <taxon>Bacillati</taxon>
        <taxon>Actinomycetota</taxon>
        <taxon>Actinomycetes</taxon>
        <taxon>Actinomycetales</taxon>
        <taxon>Actinomycetaceae</taxon>
        <taxon>Arcanobacterium</taxon>
    </lineage>
</organism>
<dbReference type="InterPro" id="IPR047057">
    <property type="entry name" value="MerR_fam"/>
</dbReference>
<dbReference type="Pfam" id="PF13411">
    <property type="entry name" value="MerR_1"/>
    <property type="match status" value="1"/>
</dbReference>
<dbReference type="PANTHER" id="PTHR30204:SF58">
    <property type="entry name" value="HTH-TYPE TRANSCRIPTIONAL REGULATOR YFMP"/>
    <property type="match status" value="1"/>
</dbReference>
<dbReference type="RefSeq" id="WP_131281129.1">
    <property type="nucleotide sequence ID" value="NZ_JBHSLR010000006.1"/>
</dbReference>
<keyword evidence="5" id="KW-1185">Reference proteome</keyword>
<dbReference type="Proteomes" id="UP000293036">
    <property type="component" value="Unassembled WGS sequence"/>
</dbReference>
<comment type="caution">
    <text evidence="4">The sequence shown here is derived from an EMBL/GenBank/DDBJ whole genome shotgun (WGS) entry which is preliminary data.</text>
</comment>
<evidence type="ECO:0000313" key="4">
    <source>
        <dbReference type="EMBL" id="TBW21404.1"/>
    </source>
</evidence>
<dbReference type="OrthoDB" id="5345718at2"/>
<dbReference type="PANTHER" id="PTHR30204">
    <property type="entry name" value="REDOX-CYCLING DRUG-SENSING TRANSCRIPTIONAL ACTIVATOR SOXR"/>
    <property type="match status" value="1"/>
</dbReference>
<evidence type="ECO:0000256" key="1">
    <source>
        <dbReference type="ARBA" id="ARBA00023125"/>
    </source>
</evidence>
<evidence type="ECO:0000259" key="3">
    <source>
        <dbReference type="PROSITE" id="PS50937"/>
    </source>
</evidence>
<sequence length="171" mass="19578">MAKVSRSAPILTVSVAAELAGMHPQTVRQYDRLGLVVAGRTRGGGRRYSLNDVDKLIEIQRLSQDEGINLSGISRILKLQADVERLNEQRIRLEKQLERVRQVGEFMRDELERQNRRERRVFAASASGDVTMAERMDLLRRALRRQATSSENQDVVIWNPRNMIVLPDESL</sequence>
<dbReference type="EMBL" id="SJDT01000004">
    <property type="protein sequence ID" value="TBW21404.1"/>
    <property type="molecule type" value="Genomic_DNA"/>
</dbReference>